<name>A0A314LFF4_NICAT</name>
<evidence type="ECO:0000313" key="3">
    <source>
        <dbReference type="Proteomes" id="UP000187609"/>
    </source>
</evidence>
<accession>A0A314LFF4</accession>
<organism evidence="2 3">
    <name type="scientific">Nicotiana attenuata</name>
    <name type="common">Coyote tobacco</name>
    <dbReference type="NCBI Taxonomy" id="49451"/>
    <lineage>
        <taxon>Eukaryota</taxon>
        <taxon>Viridiplantae</taxon>
        <taxon>Streptophyta</taxon>
        <taxon>Embryophyta</taxon>
        <taxon>Tracheophyta</taxon>
        <taxon>Spermatophyta</taxon>
        <taxon>Magnoliopsida</taxon>
        <taxon>eudicotyledons</taxon>
        <taxon>Gunneridae</taxon>
        <taxon>Pentapetalae</taxon>
        <taxon>asterids</taxon>
        <taxon>lamiids</taxon>
        <taxon>Solanales</taxon>
        <taxon>Solanaceae</taxon>
        <taxon>Nicotianoideae</taxon>
        <taxon>Nicotianeae</taxon>
        <taxon>Nicotiana</taxon>
    </lineage>
</organism>
<evidence type="ECO:0000313" key="2">
    <source>
        <dbReference type="EMBL" id="OIT40480.1"/>
    </source>
</evidence>
<dbReference type="Gramene" id="OIT40480">
    <property type="protein sequence ID" value="OIT40480"/>
    <property type="gene ID" value="A4A49_26690"/>
</dbReference>
<keyword evidence="3" id="KW-1185">Reference proteome</keyword>
<keyword evidence="1" id="KW-0175">Coiled coil</keyword>
<evidence type="ECO:0000256" key="1">
    <source>
        <dbReference type="SAM" id="Coils"/>
    </source>
</evidence>
<gene>
    <name evidence="2" type="ORF">A4A49_26690</name>
</gene>
<proteinExistence type="predicted"/>
<comment type="caution">
    <text evidence="2">The sequence shown here is derived from an EMBL/GenBank/DDBJ whole genome shotgun (WGS) entry which is preliminary data.</text>
</comment>
<dbReference type="AlphaFoldDB" id="A0A314LFF4"/>
<dbReference type="Proteomes" id="UP000187609">
    <property type="component" value="Unassembled WGS sequence"/>
</dbReference>
<reference evidence="2" key="1">
    <citation type="submission" date="2016-11" db="EMBL/GenBank/DDBJ databases">
        <title>The genome of Nicotiana attenuata.</title>
        <authorList>
            <person name="Xu S."/>
            <person name="Brockmoeller T."/>
            <person name="Gaquerel E."/>
            <person name="Navarro A."/>
            <person name="Kuhl H."/>
            <person name="Gase K."/>
            <person name="Ling Z."/>
            <person name="Zhou W."/>
            <person name="Kreitzer C."/>
            <person name="Stanke M."/>
            <person name="Tang H."/>
            <person name="Lyons E."/>
            <person name="Pandey P."/>
            <person name="Pandey S.P."/>
            <person name="Timmermann B."/>
            <person name="Baldwin I.T."/>
        </authorList>
    </citation>
    <scope>NUCLEOTIDE SEQUENCE [LARGE SCALE GENOMIC DNA]</scope>
    <source>
        <strain evidence="2">UT</strain>
    </source>
</reference>
<sequence>MAKLKQELKTESKNNWGSCSKMNVSAVKAIRDTYSDSTSDSDENVIPLTHPTFELLQDTPARNANQRRLRTECSFEKIIERREDCVPNFTPKNFNRVAKENVVVLDTKLKVRNIFPTTLEKSSMNVLEFFDDKLDDNATARDDLVHERGDDDFQSPPHQSPKVYIKPKLGDAPGSTNLLAEVKRLSDSQKELKEEFQMIKKELQMLNVFIVESNSKLVNVVESLAKKVNISSASKGEDFANEACMMVVTLMVYMRRKMWIVDTMKHIAFDNNTEENEAPNDELGVYQDADFGAGEAAIDPMEAYYIDVPESQIVKYTNPAIAAKDPLDECYVDVPESQIVKYKNPMASEHTPEYSKRERRPASVYKSPFLTDFSSGASSVRGSSMKTIVTGGHPFVYFTSDDDYKKITSDFKTWVTTGLRTKRKSCVYAKKDNALQPMFEFGVLHVGKKEWFHKLAYKGQSISDSITFVDTLDLHSAYGSSPPVVYLSYLNATKQSNLRYF</sequence>
<dbReference type="EMBL" id="MJEQ01000021">
    <property type="protein sequence ID" value="OIT40480.1"/>
    <property type="molecule type" value="Genomic_DNA"/>
</dbReference>
<protein>
    <submittedName>
        <fullName evidence="2">Uncharacterized protein</fullName>
    </submittedName>
</protein>
<dbReference type="SMR" id="A0A314LFF4"/>
<feature type="coiled-coil region" evidence="1">
    <location>
        <begin position="175"/>
        <end position="202"/>
    </location>
</feature>